<dbReference type="AlphaFoldDB" id="X1R8F0"/>
<gene>
    <name evidence="2" type="ORF">S12H4_13688</name>
</gene>
<dbReference type="InterPro" id="IPR002501">
    <property type="entry name" value="PsdUridine_synth_N"/>
</dbReference>
<dbReference type="GO" id="GO:0006396">
    <property type="term" value="P:RNA processing"/>
    <property type="evidence" value="ECO:0007669"/>
    <property type="project" value="InterPro"/>
</dbReference>
<organism evidence="2">
    <name type="scientific">marine sediment metagenome</name>
    <dbReference type="NCBI Taxonomy" id="412755"/>
    <lineage>
        <taxon>unclassified sequences</taxon>
        <taxon>metagenomes</taxon>
        <taxon>ecological metagenomes</taxon>
    </lineage>
</organism>
<evidence type="ECO:0000313" key="2">
    <source>
        <dbReference type="EMBL" id="GAI76982.1"/>
    </source>
</evidence>
<dbReference type="GO" id="GO:0009982">
    <property type="term" value="F:pseudouridine synthase activity"/>
    <property type="evidence" value="ECO:0007669"/>
    <property type="project" value="InterPro"/>
</dbReference>
<dbReference type="GO" id="GO:0001522">
    <property type="term" value="P:pseudouridine synthesis"/>
    <property type="evidence" value="ECO:0007669"/>
    <property type="project" value="InterPro"/>
</dbReference>
<reference evidence="2" key="1">
    <citation type="journal article" date="2014" name="Front. Microbiol.">
        <title>High frequency of phylogenetically diverse reductive dehalogenase-homologous genes in deep subseafloor sedimentary metagenomes.</title>
        <authorList>
            <person name="Kawai M."/>
            <person name="Futagami T."/>
            <person name="Toyoda A."/>
            <person name="Takaki Y."/>
            <person name="Nishi S."/>
            <person name="Hori S."/>
            <person name="Arai W."/>
            <person name="Tsubouchi T."/>
            <person name="Morono Y."/>
            <person name="Uchiyama I."/>
            <person name="Ito T."/>
            <person name="Fujiyama A."/>
            <person name="Inagaki F."/>
            <person name="Takami H."/>
        </authorList>
    </citation>
    <scope>NUCLEOTIDE SEQUENCE</scope>
    <source>
        <strain evidence="2">Expedition CK06-06</strain>
    </source>
</reference>
<comment type="caution">
    <text evidence="2">The sequence shown here is derived from an EMBL/GenBank/DDBJ whole genome shotgun (WGS) entry which is preliminary data.</text>
</comment>
<evidence type="ECO:0000259" key="1">
    <source>
        <dbReference type="Pfam" id="PF01509"/>
    </source>
</evidence>
<dbReference type="Gene3D" id="3.30.2350.10">
    <property type="entry name" value="Pseudouridine synthase"/>
    <property type="match status" value="1"/>
</dbReference>
<dbReference type="InterPro" id="IPR020103">
    <property type="entry name" value="PsdUridine_synth_cat_dom_sf"/>
</dbReference>
<proteinExistence type="predicted"/>
<dbReference type="GO" id="GO:0003723">
    <property type="term" value="F:RNA binding"/>
    <property type="evidence" value="ECO:0007669"/>
    <property type="project" value="InterPro"/>
</dbReference>
<dbReference type="Pfam" id="PF01509">
    <property type="entry name" value="TruB_N"/>
    <property type="match status" value="1"/>
</dbReference>
<protein>
    <recommendedName>
        <fullName evidence="1">Pseudouridine synthase II N-terminal domain-containing protein</fullName>
    </recommendedName>
</protein>
<dbReference type="SUPFAM" id="SSF55120">
    <property type="entry name" value="Pseudouridine synthase"/>
    <property type="match status" value="1"/>
</dbReference>
<accession>X1R8F0</accession>
<dbReference type="EMBL" id="BARW01006517">
    <property type="protein sequence ID" value="GAI76982.1"/>
    <property type="molecule type" value="Genomic_DNA"/>
</dbReference>
<sequence length="59" mass="6639">MTGVLPVALGGGTKVLQSLLKAGKEYIGLMHLHRKIEQSKIHKLVKEFPELQYQSHLML</sequence>
<feature type="domain" description="Pseudouridine synthase II N-terminal" evidence="1">
    <location>
        <begin position="2"/>
        <end position="43"/>
    </location>
</feature>
<name>X1R8F0_9ZZZZ</name>